<organism evidence="2 3">
    <name type="scientific">Pediococcus pentosaceus</name>
    <dbReference type="NCBI Taxonomy" id="1255"/>
    <lineage>
        <taxon>Bacteria</taxon>
        <taxon>Bacillati</taxon>
        <taxon>Bacillota</taxon>
        <taxon>Bacilli</taxon>
        <taxon>Lactobacillales</taxon>
        <taxon>Lactobacillaceae</taxon>
        <taxon>Pediococcus</taxon>
    </lineage>
</organism>
<dbReference type="InterPro" id="IPR000551">
    <property type="entry name" value="MerR-type_HTH_dom"/>
</dbReference>
<gene>
    <name evidence="2" type="ORF">S100892_00331</name>
</gene>
<evidence type="ECO:0000313" key="2">
    <source>
        <dbReference type="EMBL" id="ARW18936.1"/>
    </source>
</evidence>
<accession>A0A1Y0VS21</accession>
<dbReference type="AlphaFoldDB" id="A0A1Y0VS21"/>
<evidence type="ECO:0000259" key="1">
    <source>
        <dbReference type="PROSITE" id="PS50937"/>
    </source>
</evidence>
<dbReference type="Pfam" id="PF00376">
    <property type="entry name" value="MerR"/>
    <property type="match status" value="1"/>
</dbReference>
<sequence>MSLYTTGEIAQQAGITVRTVQYYDRKHLVSPTNYLKVDVAYTLIKI</sequence>
<name>A0A1Y0VS21_PEDPE</name>
<dbReference type="Gene3D" id="1.10.1660.10">
    <property type="match status" value="1"/>
</dbReference>
<protein>
    <recommendedName>
        <fullName evidence="1">HTH merR-type domain-containing protein</fullName>
    </recommendedName>
</protein>
<dbReference type="GO" id="GO:0003677">
    <property type="term" value="F:DNA binding"/>
    <property type="evidence" value="ECO:0007669"/>
    <property type="project" value="InterPro"/>
</dbReference>
<proteinExistence type="predicted"/>
<dbReference type="InterPro" id="IPR009061">
    <property type="entry name" value="DNA-bd_dom_put_sf"/>
</dbReference>
<dbReference type="SUPFAM" id="SSF46955">
    <property type="entry name" value="Putative DNA-binding domain"/>
    <property type="match status" value="1"/>
</dbReference>
<dbReference type="EMBL" id="CP021474">
    <property type="protein sequence ID" value="ARW18936.1"/>
    <property type="molecule type" value="Genomic_DNA"/>
</dbReference>
<dbReference type="PROSITE" id="PS50937">
    <property type="entry name" value="HTH_MERR_2"/>
    <property type="match status" value="1"/>
</dbReference>
<dbReference type="GO" id="GO:0006355">
    <property type="term" value="P:regulation of DNA-templated transcription"/>
    <property type="evidence" value="ECO:0007669"/>
    <property type="project" value="InterPro"/>
</dbReference>
<evidence type="ECO:0000313" key="3">
    <source>
        <dbReference type="Proteomes" id="UP000196118"/>
    </source>
</evidence>
<feature type="domain" description="HTH merR-type" evidence="1">
    <location>
        <begin position="3"/>
        <end position="31"/>
    </location>
</feature>
<dbReference type="Proteomes" id="UP000196118">
    <property type="component" value="Chromosome"/>
</dbReference>
<reference evidence="2 3" key="1">
    <citation type="submission" date="2017-05" db="EMBL/GenBank/DDBJ databases">
        <title>Genome sequence of Pediococcus pentosaceus strain SRCM100892.</title>
        <authorList>
            <person name="Cho S.H."/>
        </authorList>
    </citation>
    <scope>NUCLEOTIDE SEQUENCE [LARGE SCALE GENOMIC DNA]</scope>
    <source>
        <strain evidence="2 3">SRCM100892</strain>
    </source>
</reference>